<name>A0A8H6JZ23_9PEZI</name>
<reference evidence="2" key="1">
    <citation type="journal article" date="2020" name="Phytopathology">
        <title>Genome Sequence Resources of Colletotrichum truncatum, C. plurivorum, C. musicola, and C. sojae: Four Species Pathogenic to Soybean (Glycine max).</title>
        <authorList>
            <person name="Rogerio F."/>
            <person name="Boufleur T.R."/>
            <person name="Ciampi-Guillardi M."/>
            <person name="Sukno S.A."/>
            <person name="Thon M.R."/>
            <person name="Massola Junior N.S."/>
            <person name="Baroncelli R."/>
        </authorList>
    </citation>
    <scope>NUCLEOTIDE SEQUENCE</scope>
    <source>
        <strain evidence="2">LFN0074</strain>
    </source>
</reference>
<evidence type="ECO:0008006" key="4">
    <source>
        <dbReference type="Google" id="ProtNLM"/>
    </source>
</evidence>
<proteinExistence type="predicted"/>
<comment type="caution">
    <text evidence="2">The sequence shown here is derived from an EMBL/GenBank/DDBJ whole genome shotgun (WGS) entry which is preliminary data.</text>
</comment>
<organism evidence="2 3">
    <name type="scientific">Colletotrichum musicola</name>
    <dbReference type="NCBI Taxonomy" id="2175873"/>
    <lineage>
        <taxon>Eukaryota</taxon>
        <taxon>Fungi</taxon>
        <taxon>Dikarya</taxon>
        <taxon>Ascomycota</taxon>
        <taxon>Pezizomycotina</taxon>
        <taxon>Sordariomycetes</taxon>
        <taxon>Hypocreomycetidae</taxon>
        <taxon>Glomerellales</taxon>
        <taxon>Glomerellaceae</taxon>
        <taxon>Colletotrichum</taxon>
        <taxon>Colletotrichum orchidearum species complex</taxon>
    </lineage>
</organism>
<dbReference type="EMBL" id="WIGM01000572">
    <property type="protein sequence ID" value="KAF6821752.1"/>
    <property type="molecule type" value="Genomic_DNA"/>
</dbReference>
<accession>A0A8H6JZ23</accession>
<evidence type="ECO:0000256" key="1">
    <source>
        <dbReference type="SAM" id="SignalP"/>
    </source>
</evidence>
<dbReference type="Proteomes" id="UP000639643">
    <property type="component" value="Unassembled WGS sequence"/>
</dbReference>
<feature type="chain" id="PRO_5034818218" description="WSC domain-containing protein" evidence="1">
    <location>
        <begin position="21"/>
        <end position="121"/>
    </location>
</feature>
<dbReference type="AlphaFoldDB" id="A0A8H6JZ23"/>
<feature type="signal peptide" evidence="1">
    <location>
        <begin position="1"/>
        <end position="20"/>
    </location>
</feature>
<gene>
    <name evidence="2" type="ORF">CMUS01_11365</name>
</gene>
<sequence>MVRSHVLALSLGLFFHSTASITTLPYRGCGKLTSEFDLAQYIEFPEEESQPLTPQRCIGYCDDLGYQMVYLAGGNMCYCRAEPGNRNLLFKLYHNSWYYDKILSKYFNTQPDHQLKFNPFN</sequence>
<evidence type="ECO:0000313" key="2">
    <source>
        <dbReference type="EMBL" id="KAF6821752.1"/>
    </source>
</evidence>
<keyword evidence="3" id="KW-1185">Reference proteome</keyword>
<keyword evidence="1" id="KW-0732">Signal</keyword>
<protein>
    <recommendedName>
        <fullName evidence="4">WSC domain-containing protein</fullName>
    </recommendedName>
</protein>
<evidence type="ECO:0000313" key="3">
    <source>
        <dbReference type="Proteomes" id="UP000639643"/>
    </source>
</evidence>